<gene>
    <name evidence="2" type="ordered locus">Mspyr1_55900</name>
</gene>
<organism evidence="2 3">
    <name type="scientific">Mycolicibacterium gilvum (strain DSM 45189 / LMG 24558 / Spyr1)</name>
    <name type="common">Mycobacterium gilvum</name>
    <dbReference type="NCBI Taxonomy" id="278137"/>
    <lineage>
        <taxon>Bacteria</taxon>
        <taxon>Bacillati</taxon>
        <taxon>Actinomycetota</taxon>
        <taxon>Actinomycetes</taxon>
        <taxon>Mycobacteriales</taxon>
        <taxon>Mycobacteriaceae</taxon>
        <taxon>Mycolicibacterium</taxon>
    </lineage>
</organism>
<feature type="region of interest" description="Disordered" evidence="1">
    <location>
        <begin position="63"/>
        <end position="94"/>
    </location>
</feature>
<accession>E6TQ98</accession>
<dbReference type="KEGG" id="msp:Mspyr1_55900"/>
<geneLocation type="plasmid" evidence="2 3">
    <name>pMSPYR102</name>
</geneLocation>
<reference evidence="2 3" key="1">
    <citation type="journal article" date="2011" name="Stand. Genomic Sci.">
        <title>Complete genome sequence of Mycobacterium sp. strain (Spyr1) and reclassification to Mycobacterium gilvum Spyr1.</title>
        <authorList>
            <person name="Kallimanis A."/>
            <person name="Karabika E."/>
            <person name="Mavromatis K."/>
            <person name="Lapidus A."/>
            <person name="Labutti K.M."/>
            <person name="Liolios K."/>
            <person name="Ivanova N."/>
            <person name="Goodwin L."/>
            <person name="Woyke T."/>
            <person name="Velentzas A.D."/>
            <person name="Perisynakis A."/>
            <person name="Ouzounis C.C."/>
            <person name="Kyrpides N.C."/>
            <person name="Koukkou A.I."/>
            <person name="Drainas C."/>
        </authorList>
    </citation>
    <scope>NUCLEOTIDE SEQUENCE [LARGE SCALE GENOMIC DNA]</scope>
    <source>
        <strain evidence="3">DSM 45189 / LMG 24558 / Spyr1</strain>
    </source>
</reference>
<name>E6TQ98_MYCSR</name>
<evidence type="ECO:0000313" key="2">
    <source>
        <dbReference type="EMBL" id="ADU02087.1"/>
    </source>
</evidence>
<dbReference type="HOGENOM" id="CLU_2383081_0_0_11"/>
<proteinExistence type="predicted"/>
<dbReference type="Proteomes" id="UP000008916">
    <property type="component" value="Plasmid pMSPYR102"/>
</dbReference>
<keyword evidence="3" id="KW-1185">Reference proteome</keyword>
<evidence type="ECO:0000256" key="1">
    <source>
        <dbReference type="SAM" id="MobiDB-lite"/>
    </source>
</evidence>
<dbReference type="AlphaFoldDB" id="E6TQ98"/>
<protein>
    <submittedName>
        <fullName evidence="2">Uncharacterized protein</fullName>
    </submittedName>
</protein>
<sequence length="94" mass="10796">MRLYVRTYQWVAEAASRGGLYPRVRHAQVEDRRFNAQLRRTGWSRWMGLDLGITGGLPFSSATGGSRRRLVSQQSWPRPMNSDDHPNCSKRFSG</sequence>
<evidence type="ECO:0000313" key="3">
    <source>
        <dbReference type="Proteomes" id="UP000008916"/>
    </source>
</evidence>
<dbReference type="EMBL" id="CP002387">
    <property type="protein sequence ID" value="ADU02087.1"/>
    <property type="molecule type" value="Genomic_DNA"/>
</dbReference>
<keyword evidence="2" id="KW-0614">Plasmid</keyword>